<comment type="similarity">
    <text evidence="2 10">Belongs to the peptidase M14 family.</text>
</comment>
<evidence type="ECO:0000256" key="5">
    <source>
        <dbReference type="ARBA" id="ARBA00022723"/>
    </source>
</evidence>
<dbReference type="PROSITE" id="PS52035">
    <property type="entry name" value="PEPTIDASE_M14"/>
    <property type="match status" value="1"/>
</dbReference>
<evidence type="ECO:0000313" key="26">
    <source>
        <dbReference type="Proteomes" id="UP000283543"/>
    </source>
</evidence>
<dbReference type="Proteomes" id="UP000283543">
    <property type="component" value="Unassembled WGS sequence"/>
</dbReference>
<evidence type="ECO:0000313" key="19">
    <source>
        <dbReference type="EMBL" id="RHZ08562.1"/>
    </source>
</evidence>
<dbReference type="EMBL" id="QUTD01008575">
    <property type="protein sequence ID" value="RHY45686.1"/>
    <property type="molecule type" value="Genomic_DNA"/>
</dbReference>
<dbReference type="AlphaFoldDB" id="A0A397A8T2"/>
<keyword evidence="5" id="KW-0479">Metal-binding</keyword>
<dbReference type="InterPro" id="IPR000834">
    <property type="entry name" value="Peptidase_M14"/>
</dbReference>
<dbReference type="EMBL" id="QUTF01010694">
    <property type="protein sequence ID" value="RHZ31284.1"/>
    <property type="molecule type" value="Genomic_DNA"/>
</dbReference>
<evidence type="ECO:0000256" key="3">
    <source>
        <dbReference type="ARBA" id="ARBA00022645"/>
    </source>
</evidence>
<dbReference type="Proteomes" id="UP000266196">
    <property type="component" value="Unassembled WGS sequence"/>
</dbReference>
<dbReference type="EMBL" id="QUTC01009217">
    <property type="protein sequence ID" value="RHY41734.1"/>
    <property type="molecule type" value="Genomic_DNA"/>
</dbReference>
<dbReference type="SUPFAM" id="SSF53187">
    <property type="entry name" value="Zn-dependent exopeptidases"/>
    <property type="match status" value="1"/>
</dbReference>
<evidence type="ECO:0000313" key="14">
    <source>
        <dbReference type="EMBL" id="RHY02298.1"/>
    </source>
</evidence>
<evidence type="ECO:0000313" key="27">
    <source>
        <dbReference type="Proteomes" id="UP000286510"/>
    </source>
</evidence>
<evidence type="ECO:0000313" key="18">
    <source>
        <dbReference type="EMBL" id="RHY77777.1"/>
    </source>
</evidence>
<feature type="chain" id="PRO_5035662764" description="Peptidase M14 domain-containing protein" evidence="12">
    <location>
        <begin position="20"/>
        <end position="405"/>
    </location>
</feature>
<dbReference type="GO" id="GO:0004181">
    <property type="term" value="F:metallocarboxypeptidase activity"/>
    <property type="evidence" value="ECO:0007669"/>
    <property type="project" value="InterPro"/>
</dbReference>
<protein>
    <recommendedName>
        <fullName evidence="13">Peptidase M14 domain-containing protein</fullName>
    </recommendedName>
</protein>
<reference evidence="21 22" key="1">
    <citation type="submission" date="2018-08" db="EMBL/GenBank/DDBJ databases">
        <title>Aphanomyces genome sequencing and annotation.</title>
        <authorList>
            <person name="Minardi D."/>
            <person name="Oidtmann B."/>
            <person name="Van Der Giezen M."/>
            <person name="Studholme D.J."/>
        </authorList>
    </citation>
    <scope>NUCLEOTIDE SEQUENCE [LARGE SCALE GENOMIC DNA]</scope>
    <source>
        <strain evidence="19 23">197901</strain>
        <strain evidence="17 25">D2</strain>
        <strain evidence="20 27">FDL457</strain>
        <strain evidence="15 21">Kv</strain>
        <strain evidence="16 22">SA</strain>
        <strain evidence="18 26">Si</strain>
        <strain evidence="14 24">Yx</strain>
    </source>
</reference>
<evidence type="ECO:0000256" key="10">
    <source>
        <dbReference type="PROSITE-ProRule" id="PRU01379"/>
    </source>
</evidence>
<evidence type="ECO:0000259" key="13">
    <source>
        <dbReference type="PROSITE" id="PS52035"/>
    </source>
</evidence>
<dbReference type="EMBL" id="QUTB01000435">
    <property type="protein sequence ID" value="RHY77777.1"/>
    <property type="molecule type" value="Genomic_DNA"/>
</dbReference>
<feature type="domain" description="Peptidase M14" evidence="13">
    <location>
        <begin position="71"/>
        <end position="349"/>
    </location>
</feature>
<feature type="region of interest" description="Disordered" evidence="11">
    <location>
        <begin position="193"/>
        <end position="215"/>
    </location>
</feature>
<keyword evidence="6 12" id="KW-0732">Signal</keyword>
<dbReference type="GO" id="GO:0005615">
    <property type="term" value="C:extracellular space"/>
    <property type="evidence" value="ECO:0007669"/>
    <property type="project" value="TreeGrafter"/>
</dbReference>
<dbReference type="PANTHER" id="PTHR11705">
    <property type="entry name" value="PROTEASE FAMILY M14 CARBOXYPEPTIDASE A,B"/>
    <property type="match status" value="1"/>
</dbReference>
<evidence type="ECO:0000256" key="9">
    <source>
        <dbReference type="ARBA" id="ARBA00023049"/>
    </source>
</evidence>
<evidence type="ECO:0000313" key="21">
    <source>
        <dbReference type="Proteomes" id="UP000265427"/>
    </source>
</evidence>
<comment type="caution">
    <text evidence="14">The sequence shown here is derived from an EMBL/GenBank/DDBJ whole genome shotgun (WGS) entry which is preliminary data.</text>
</comment>
<feature type="region of interest" description="Disordered" evidence="11">
    <location>
        <begin position="356"/>
        <end position="405"/>
    </location>
</feature>
<accession>A0A397A8T2</accession>
<evidence type="ECO:0000256" key="11">
    <source>
        <dbReference type="SAM" id="MobiDB-lite"/>
    </source>
</evidence>
<evidence type="ECO:0000313" key="23">
    <source>
        <dbReference type="Proteomes" id="UP000266196"/>
    </source>
</evidence>
<dbReference type="PANTHER" id="PTHR11705:SF143">
    <property type="entry name" value="SLL0236 PROTEIN"/>
    <property type="match status" value="1"/>
</dbReference>
<keyword evidence="8" id="KW-0862">Zinc</keyword>
<evidence type="ECO:0000256" key="8">
    <source>
        <dbReference type="ARBA" id="ARBA00022833"/>
    </source>
</evidence>
<dbReference type="Pfam" id="PF00246">
    <property type="entry name" value="Peptidase_M14"/>
    <property type="match status" value="1"/>
</dbReference>
<dbReference type="Proteomes" id="UP000266239">
    <property type="component" value="Unassembled WGS sequence"/>
</dbReference>
<dbReference type="Proteomes" id="UP000265716">
    <property type="component" value="Unassembled WGS sequence"/>
</dbReference>
<evidence type="ECO:0000256" key="7">
    <source>
        <dbReference type="ARBA" id="ARBA00022801"/>
    </source>
</evidence>
<evidence type="ECO:0000256" key="4">
    <source>
        <dbReference type="ARBA" id="ARBA00022670"/>
    </source>
</evidence>
<evidence type="ECO:0000313" key="20">
    <source>
        <dbReference type="EMBL" id="RHZ31284.1"/>
    </source>
</evidence>
<dbReference type="Gene3D" id="3.40.630.10">
    <property type="entry name" value="Zn peptidases"/>
    <property type="match status" value="1"/>
</dbReference>
<name>A0A397A8T2_APHAT</name>
<dbReference type="VEuPathDB" id="FungiDB:H257_18117"/>
<proteinExistence type="inferred from homology"/>
<dbReference type="PRINTS" id="PR00765">
    <property type="entry name" value="CRBOXYPTASEA"/>
</dbReference>
<dbReference type="GO" id="GO:0008270">
    <property type="term" value="F:zinc ion binding"/>
    <property type="evidence" value="ECO:0007669"/>
    <property type="project" value="InterPro"/>
</dbReference>
<evidence type="ECO:0000313" key="15">
    <source>
        <dbReference type="EMBL" id="RHY10401.1"/>
    </source>
</evidence>
<evidence type="ECO:0000313" key="25">
    <source>
        <dbReference type="Proteomes" id="UP000266643"/>
    </source>
</evidence>
<dbReference type="GO" id="GO:0006508">
    <property type="term" value="P:proteolysis"/>
    <property type="evidence" value="ECO:0007669"/>
    <property type="project" value="UniProtKB-KW"/>
</dbReference>
<keyword evidence="9" id="KW-0482">Metalloprotease</keyword>
<evidence type="ECO:0000313" key="22">
    <source>
        <dbReference type="Proteomes" id="UP000265716"/>
    </source>
</evidence>
<comment type="cofactor">
    <cofactor evidence="1">
        <name>Zn(2+)</name>
        <dbReference type="ChEBI" id="CHEBI:29105"/>
    </cofactor>
</comment>
<dbReference type="InterPro" id="IPR057246">
    <property type="entry name" value="CARBOXYPEPT_ZN_1"/>
</dbReference>
<evidence type="ECO:0000256" key="6">
    <source>
        <dbReference type="ARBA" id="ARBA00022729"/>
    </source>
</evidence>
<dbReference type="EMBL" id="QUTA01008925">
    <property type="protein sequence ID" value="RHY02298.1"/>
    <property type="molecule type" value="Genomic_DNA"/>
</dbReference>
<evidence type="ECO:0000313" key="24">
    <source>
        <dbReference type="Proteomes" id="UP000266239"/>
    </source>
</evidence>
<dbReference type="FunFam" id="3.40.630.10:FF:000084">
    <property type="entry name" value="Carboxypeptidase B2"/>
    <property type="match status" value="1"/>
</dbReference>
<organism evidence="14 24">
    <name type="scientific">Aphanomyces astaci</name>
    <name type="common">Crayfish plague agent</name>
    <dbReference type="NCBI Taxonomy" id="112090"/>
    <lineage>
        <taxon>Eukaryota</taxon>
        <taxon>Sar</taxon>
        <taxon>Stramenopiles</taxon>
        <taxon>Oomycota</taxon>
        <taxon>Saprolegniomycetes</taxon>
        <taxon>Saprolegniales</taxon>
        <taxon>Verrucalvaceae</taxon>
        <taxon>Aphanomyces</taxon>
    </lineage>
</organism>
<keyword evidence="4" id="KW-0645">Protease</keyword>
<dbReference type="PROSITE" id="PS00132">
    <property type="entry name" value="CARBOXYPEPT_ZN_1"/>
    <property type="match status" value="1"/>
</dbReference>
<dbReference type="Proteomes" id="UP000265427">
    <property type="component" value="Unassembled WGS sequence"/>
</dbReference>
<evidence type="ECO:0000313" key="17">
    <source>
        <dbReference type="EMBL" id="RHY45686.1"/>
    </source>
</evidence>
<dbReference type="Proteomes" id="UP000286510">
    <property type="component" value="Unassembled WGS sequence"/>
</dbReference>
<feature type="active site" description="Proton donor/acceptor" evidence="10">
    <location>
        <position position="318"/>
    </location>
</feature>
<evidence type="ECO:0000313" key="16">
    <source>
        <dbReference type="EMBL" id="RHY41734.1"/>
    </source>
</evidence>
<feature type="signal peptide" evidence="12">
    <location>
        <begin position="1"/>
        <end position="19"/>
    </location>
</feature>
<keyword evidence="3" id="KW-0121">Carboxypeptidase</keyword>
<dbReference type="EMBL" id="QUSZ01005274">
    <property type="protein sequence ID" value="RHY10401.1"/>
    <property type="molecule type" value="Genomic_DNA"/>
</dbReference>
<dbReference type="EMBL" id="QUTE01011903">
    <property type="protein sequence ID" value="RHZ08562.1"/>
    <property type="molecule type" value="Genomic_DNA"/>
</dbReference>
<dbReference type="SMART" id="SM00631">
    <property type="entry name" value="Zn_pept"/>
    <property type="match status" value="1"/>
</dbReference>
<dbReference type="Proteomes" id="UP000266643">
    <property type="component" value="Unassembled WGS sequence"/>
</dbReference>
<evidence type="ECO:0000256" key="2">
    <source>
        <dbReference type="ARBA" id="ARBA00005988"/>
    </source>
</evidence>
<gene>
    <name evidence="14" type="ORF">DYB25_011822</name>
    <name evidence="20" type="ORF">DYB26_005263</name>
    <name evidence="17" type="ORF">DYB30_012364</name>
    <name evidence="19" type="ORF">DYB31_014594</name>
    <name evidence="18" type="ORF">DYB34_013246</name>
    <name evidence="15" type="ORF">DYB36_011956</name>
    <name evidence="16" type="ORF">DYB38_011764</name>
</gene>
<evidence type="ECO:0000256" key="12">
    <source>
        <dbReference type="SAM" id="SignalP"/>
    </source>
</evidence>
<keyword evidence="7" id="KW-0378">Hydrolase</keyword>
<sequence length="405" mass="44724">MKLALLVAIVAGVVSSVQALGRIPDDRERTWEEEDVIFGDADDNRRCHTQNDGYLPVLQPGKYADSAFHNCFRTDTQIYEYIDALAVQNPTILTKFGVAQTVQNRTIWGYKLSTGNRPKSLYFQAQLHAREWIAGASAVFTLSSFLDDIATNKPTPAADFNLYFVPIVNRDGYQLTWGTLRYQRKNANQVDLNRNWPSKYPNPNPPSQSSEVYPGPFPFSEPETNGIDKWIASKKDEIDGYVDIHSYAGLILYAFGDTKLPIGGGVDEKFAALGNAMSAKMVPVGSYIQQPSWKLYLSYGVFPDYIFRTYNKPAITIEVVGTDFVAPVSTIRTRGKEIYNGLVEYAKQVVIFNGGTTTAVPPTTTTPTTTKPSVTPAPTTTKPSMTPAPTTTKPSVTPTTTKPQC</sequence>
<evidence type="ECO:0000256" key="1">
    <source>
        <dbReference type="ARBA" id="ARBA00001947"/>
    </source>
</evidence>